<protein>
    <submittedName>
        <fullName evidence="1">Uncharacterized protein</fullName>
    </submittedName>
</protein>
<evidence type="ECO:0000313" key="2">
    <source>
        <dbReference type="Proteomes" id="UP000887159"/>
    </source>
</evidence>
<sequence length="258" mass="30124">MQLLKKHSPGQTKTHPSDYIWESNMYEKNVEFTKFSVGTMQLLKKHSPDQTKTHPSDYIWESNMYEKNVEFTKFSVGTMQLLKKHSPGQTKTHHRITYGNPICMRRMLNLQSFQSAQCSYLKALARPNKNSPSDYIWESNMYEKNVEFTKFSVGTMQLLKKHSPGQTKTHPSDYIWESNMYEKNVEFTKFSVGTMQLLNKHSPGQTKTQPSDYIWESNMYERMLNLQSFQSAQCSYLKALARPNKNSTIGLHMGIQYV</sequence>
<keyword evidence="2" id="KW-1185">Reference proteome</keyword>
<proteinExistence type="predicted"/>
<reference evidence="1" key="1">
    <citation type="submission" date="2020-08" db="EMBL/GenBank/DDBJ databases">
        <title>Multicomponent nature underlies the extraordinary mechanical properties of spider dragline silk.</title>
        <authorList>
            <person name="Kono N."/>
            <person name="Nakamura H."/>
            <person name="Mori M."/>
            <person name="Yoshida Y."/>
            <person name="Ohtoshi R."/>
            <person name="Malay A.D."/>
            <person name="Moran D.A.P."/>
            <person name="Tomita M."/>
            <person name="Numata K."/>
            <person name="Arakawa K."/>
        </authorList>
    </citation>
    <scope>NUCLEOTIDE SEQUENCE</scope>
</reference>
<gene>
    <name evidence="1" type="ORF">TNCV_1467281</name>
</gene>
<accession>A0A8X6RW50</accession>
<organism evidence="1 2">
    <name type="scientific">Trichonephila clavipes</name>
    <name type="common">Golden silk orbweaver</name>
    <name type="synonym">Nephila clavipes</name>
    <dbReference type="NCBI Taxonomy" id="2585209"/>
    <lineage>
        <taxon>Eukaryota</taxon>
        <taxon>Metazoa</taxon>
        <taxon>Ecdysozoa</taxon>
        <taxon>Arthropoda</taxon>
        <taxon>Chelicerata</taxon>
        <taxon>Arachnida</taxon>
        <taxon>Araneae</taxon>
        <taxon>Araneomorphae</taxon>
        <taxon>Entelegynae</taxon>
        <taxon>Araneoidea</taxon>
        <taxon>Nephilidae</taxon>
        <taxon>Trichonephila</taxon>
    </lineage>
</organism>
<comment type="caution">
    <text evidence="1">The sequence shown here is derived from an EMBL/GenBank/DDBJ whole genome shotgun (WGS) entry which is preliminary data.</text>
</comment>
<dbReference type="Proteomes" id="UP000887159">
    <property type="component" value="Unassembled WGS sequence"/>
</dbReference>
<name>A0A8X6RW50_TRICX</name>
<dbReference type="AlphaFoldDB" id="A0A8X6RW50"/>
<evidence type="ECO:0000313" key="1">
    <source>
        <dbReference type="EMBL" id="GFY01736.1"/>
    </source>
</evidence>
<dbReference type="EMBL" id="BMAU01021230">
    <property type="protein sequence ID" value="GFY01736.1"/>
    <property type="molecule type" value="Genomic_DNA"/>
</dbReference>